<evidence type="ECO:0000256" key="13">
    <source>
        <dbReference type="HAMAP-Rule" id="MF_00047"/>
    </source>
</evidence>
<evidence type="ECO:0000256" key="9">
    <source>
        <dbReference type="ARBA" id="ARBA00022960"/>
    </source>
</evidence>
<dbReference type="PROSITE" id="PS00844">
    <property type="entry name" value="DALA_DALA_LIGASE_2"/>
    <property type="match status" value="1"/>
</dbReference>
<dbReference type="OrthoDB" id="9813261at2"/>
<feature type="binding site" evidence="15">
    <location>
        <position position="285"/>
    </location>
    <ligand>
        <name>Mg(2+)</name>
        <dbReference type="ChEBI" id="CHEBI:18420"/>
        <label>2</label>
    </ligand>
</feature>
<evidence type="ECO:0000259" key="17">
    <source>
        <dbReference type="PROSITE" id="PS50975"/>
    </source>
</evidence>
<feature type="binding site" evidence="15">
    <location>
        <position position="285"/>
    </location>
    <ligand>
        <name>Mg(2+)</name>
        <dbReference type="ChEBI" id="CHEBI:18420"/>
        <label>1</label>
    </ligand>
</feature>
<dbReference type="PANTHER" id="PTHR23132">
    <property type="entry name" value="D-ALANINE--D-ALANINE LIGASE"/>
    <property type="match status" value="1"/>
</dbReference>
<keyword evidence="19" id="KW-1185">Reference proteome</keyword>
<dbReference type="GO" id="GO:0009252">
    <property type="term" value="P:peptidoglycan biosynthetic process"/>
    <property type="evidence" value="ECO:0007669"/>
    <property type="project" value="UniProtKB-UniRule"/>
</dbReference>
<gene>
    <name evidence="13 18" type="primary">ddl</name>
    <name evidence="18" type="ORF">V22_11870</name>
</gene>
<name>A0A517T6F5_9PLAN</name>
<evidence type="ECO:0000313" key="18">
    <source>
        <dbReference type="EMBL" id="QDT63957.1"/>
    </source>
</evidence>
<comment type="catalytic activity">
    <reaction evidence="12 13">
        <text>2 D-alanine + ATP = D-alanyl-D-alanine + ADP + phosphate + H(+)</text>
        <dbReference type="Rhea" id="RHEA:11224"/>
        <dbReference type="ChEBI" id="CHEBI:15378"/>
        <dbReference type="ChEBI" id="CHEBI:30616"/>
        <dbReference type="ChEBI" id="CHEBI:43474"/>
        <dbReference type="ChEBI" id="CHEBI:57416"/>
        <dbReference type="ChEBI" id="CHEBI:57822"/>
        <dbReference type="ChEBI" id="CHEBI:456216"/>
        <dbReference type="EC" id="6.3.2.4"/>
    </reaction>
</comment>
<dbReference type="GO" id="GO:0071555">
    <property type="term" value="P:cell wall organization"/>
    <property type="evidence" value="ECO:0007669"/>
    <property type="project" value="UniProtKB-KW"/>
</dbReference>
<dbReference type="InterPro" id="IPR013815">
    <property type="entry name" value="ATP_grasp_subdomain_1"/>
</dbReference>
<accession>A0A517T6F5</accession>
<keyword evidence="15" id="KW-0464">Manganese</keyword>
<evidence type="ECO:0000256" key="4">
    <source>
        <dbReference type="ARBA" id="ARBA00012216"/>
    </source>
</evidence>
<keyword evidence="10 13" id="KW-0573">Peptidoglycan synthesis</keyword>
<keyword evidence="7 16" id="KW-0547">Nucleotide-binding</keyword>
<feature type="binding site" evidence="15">
    <location>
        <position position="272"/>
    </location>
    <ligand>
        <name>Mg(2+)</name>
        <dbReference type="ChEBI" id="CHEBI:18420"/>
        <label>1</label>
    </ligand>
</feature>
<dbReference type="Proteomes" id="UP000319976">
    <property type="component" value="Chromosome"/>
</dbReference>
<comment type="cofactor">
    <cofactor evidence="1">
        <name>Mn(2+)</name>
        <dbReference type="ChEBI" id="CHEBI:29035"/>
    </cofactor>
</comment>
<comment type="subcellular location">
    <subcellularLocation>
        <location evidence="2 13">Cytoplasm</location>
    </subcellularLocation>
</comment>
<dbReference type="NCBIfam" id="TIGR01205">
    <property type="entry name" value="D_ala_D_alaTIGR"/>
    <property type="match status" value="1"/>
</dbReference>
<dbReference type="GO" id="GO:0005524">
    <property type="term" value="F:ATP binding"/>
    <property type="evidence" value="ECO:0007669"/>
    <property type="project" value="UniProtKB-UniRule"/>
</dbReference>
<protein>
    <recommendedName>
        <fullName evidence="4 13">D-alanine--D-alanine ligase</fullName>
        <ecNumber evidence="4 13">6.3.2.4</ecNumber>
    </recommendedName>
    <alternativeName>
        <fullName evidence="13">D-Ala-D-Ala ligase</fullName>
    </alternativeName>
    <alternativeName>
        <fullName evidence="13">D-alanylalanine synthetase</fullName>
    </alternativeName>
</protein>
<keyword evidence="5 13" id="KW-0963">Cytoplasm</keyword>
<dbReference type="InterPro" id="IPR011761">
    <property type="entry name" value="ATP-grasp"/>
</dbReference>
<keyword evidence="6 13" id="KW-0436">Ligase</keyword>
<feature type="active site" evidence="14">
    <location>
        <position position="24"/>
    </location>
</feature>
<evidence type="ECO:0000256" key="8">
    <source>
        <dbReference type="ARBA" id="ARBA00022840"/>
    </source>
</evidence>
<feature type="binding site" evidence="15">
    <location>
        <position position="287"/>
    </location>
    <ligand>
        <name>Mg(2+)</name>
        <dbReference type="ChEBI" id="CHEBI:18420"/>
        <label>2</label>
    </ligand>
</feature>
<comment type="function">
    <text evidence="13">Cell wall formation.</text>
</comment>
<dbReference type="UniPathway" id="UPA00219"/>
<feature type="active site" evidence="14">
    <location>
        <position position="165"/>
    </location>
</feature>
<evidence type="ECO:0000256" key="6">
    <source>
        <dbReference type="ARBA" id="ARBA00022598"/>
    </source>
</evidence>
<evidence type="ECO:0000256" key="16">
    <source>
        <dbReference type="PROSITE-ProRule" id="PRU00409"/>
    </source>
</evidence>
<dbReference type="InterPro" id="IPR016185">
    <property type="entry name" value="PreATP-grasp_dom_sf"/>
</dbReference>
<evidence type="ECO:0000256" key="14">
    <source>
        <dbReference type="PIRSR" id="PIRSR039102-1"/>
    </source>
</evidence>
<comment type="similarity">
    <text evidence="3 13">Belongs to the D-alanine--D-alanine ligase family.</text>
</comment>
<evidence type="ECO:0000256" key="11">
    <source>
        <dbReference type="ARBA" id="ARBA00023316"/>
    </source>
</evidence>
<keyword evidence="9 13" id="KW-0133">Cell shape</keyword>
<dbReference type="Pfam" id="PF07478">
    <property type="entry name" value="Dala_Dala_lig_C"/>
    <property type="match status" value="1"/>
</dbReference>
<dbReference type="HAMAP" id="MF_00047">
    <property type="entry name" value="Dala_Dala_lig"/>
    <property type="match status" value="1"/>
</dbReference>
<evidence type="ECO:0000256" key="10">
    <source>
        <dbReference type="ARBA" id="ARBA00022984"/>
    </source>
</evidence>
<dbReference type="Gene3D" id="3.40.50.20">
    <property type="match status" value="1"/>
</dbReference>
<feature type="active site" evidence="14">
    <location>
        <position position="296"/>
    </location>
</feature>
<dbReference type="GO" id="GO:0008360">
    <property type="term" value="P:regulation of cell shape"/>
    <property type="evidence" value="ECO:0007669"/>
    <property type="project" value="UniProtKB-KW"/>
</dbReference>
<feature type="domain" description="ATP-grasp" evidence="17">
    <location>
        <begin position="116"/>
        <end position="318"/>
    </location>
</feature>
<dbReference type="SUPFAM" id="SSF56059">
    <property type="entry name" value="Glutathione synthetase ATP-binding domain-like"/>
    <property type="match status" value="1"/>
</dbReference>
<evidence type="ECO:0000256" key="15">
    <source>
        <dbReference type="PIRSR" id="PIRSR039102-3"/>
    </source>
</evidence>
<comment type="cofactor">
    <cofactor evidence="15">
        <name>Mg(2+)</name>
        <dbReference type="ChEBI" id="CHEBI:18420"/>
    </cofactor>
    <cofactor evidence="15">
        <name>Mn(2+)</name>
        <dbReference type="ChEBI" id="CHEBI:29035"/>
    </cofactor>
    <text evidence="15">Binds 2 magnesium or manganese ions per subunit.</text>
</comment>
<dbReference type="EC" id="6.3.2.4" evidence="4 13"/>
<dbReference type="InterPro" id="IPR011095">
    <property type="entry name" value="Dala_Dala_lig_C"/>
</dbReference>
<evidence type="ECO:0000256" key="2">
    <source>
        <dbReference type="ARBA" id="ARBA00004496"/>
    </source>
</evidence>
<dbReference type="GO" id="GO:0008716">
    <property type="term" value="F:D-alanine-D-alanine ligase activity"/>
    <property type="evidence" value="ECO:0007669"/>
    <property type="project" value="UniProtKB-UniRule"/>
</dbReference>
<reference evidence="18 19" key="1">
    <citation type="submission" date="2019-02" db="EMBL/GenBank/DDBJ databases">
        <title>Deep-cultivation of Planctomycetes and their phenomic and genomic characterization uncovers novel biology.</title>
        <authorList>
            <person name="Wiegand S."/>
            <person name="Jogler M."/>
            <person name="Boedeker C."/>
            <person name="Pinto D."/>
            <person name="Vollmers J."/>
            <person name="Rivas-Marin E."/>
            <person name="Kohn T."/>
            <person name="Peeters S.H."/>
            <person name="Heuer A."/>
            <person name="Rast P."/>
            <person name="Oberbeckmann S."/>
            <person name="Bunk B."/>
            <person name="Jeske O."/>
            <person name="Meyerdierks A."/>
            <person name="Storesund J.E."/>
            <person name="Kallscheuer N."/>
            <person name="Luecker S."/>
            <person name="Lage O.M."/>
            <person name="Pohl T."/>
            <person name="Merkel B.J."/>
            <person name="Hornburger P."/>
            <person name="Mueller R.-W."/>
            <person name="Bruemmer F."/>
            <person name="Labrenz M."/>
            <person name="Spormann A.M."/>
            <person name="Op den Camp H."/>
            <person name="Overmann J."/>
            <person name="Amann R."/>
            <person name="Jetten M.S.M."/>
            <person name="Mascher T."/>
            <person name="Medema M.H."/>
            <person name="Devos D.P."/>
            <person name="Kaster A.-K."/>
            <person name="Ovreas L."/>
            <person name="Rohde M."/>
            <person name="Galperin M.Y."/>
            <person name="Jogler C."/>
        </authorList>
    </citation>
    <scope>NUCLEOTIDE SEQUENCE [LARGE SCALE GENOMIC DNA]</scope>
    <source>
        <strain evidence="18 19">V22</strain>
    </source>
</reference>
<keyword evidence="11 13" id="KW-0961">Cell wall biogenesis/degradation</keyword>
<dbReference type="PROSITE" id="PS00843">
    <property type="entry name" value="DALA_DALA_LIGASE_1"/>
    <property type="match status" value="1"/>
</dbReference>
<dbReference type="PROSITE" id="PS50975">
    <property type="entry name" value="ATP_GRASP"/>
    <property type="match status" value="1"/>
</dbReference>
<dbReference type="InterPro" id="IPR011127">
    <property type="entry name" value="Dala_Dala_lig_N"/>
</dbReference>
<dbReference type="Gene3D" id="3.30.1490.20">
    <property type="entry name" value="ATP-grasp fold, A domain"/>
    <property type="match status" value="1"/>
</dbReference>
<evidence type="ECO:0000256" key="1">
    <source>
        <dbReference type="ARBA" id="ARBA00001936"/>
    </source>
</evidence>
<evidence type="ECO:0000256" key="12">
    <source>
        <dbReference type="ARBA" id="ARBA00047614"/>
    </source>
</evidence>
<dbReference type="Gene3D" id="3.30.470.20">
    <property type="entry name" value="ATP-grasp fold, B domain"/>
    <property type="match status" value="1"/>
</dbReference>
<dbReference type="PANTHER" id="PTHR23132:SF23">
    <property type="entry name" value="D-ALANINE--D-ALANINE LIGASE B"/>
    <property type="match status" value="1"/>
</dbReference>
<dbReference type="Pfam" id="PF01820">
    <property type="entry name" value="Dala_Dala_lig_N"/>
    <property type="match status" value="1"/>
</dbReference>
<dbReference type="SUPFAM" id="SSF52440">
    <property type="entry name" value="PreATP-grasp domain"/>
    <property type="match status" value="1"/>
</dbReference>
<dbReference type="InterPro" id="IPR000291">
    <property type="entry name" value="D-Ala_lig_Van_CS"/>
</dbReference>
<dbReference type="RefSeq" id="WP_145260715.1">
    <property type="nucleotide sequence ID" value="NZ_CP036316.1"/>
</dbReference>
<keyword evidence="8 16" id="KW-0067">ATP-binding</keyword>
<dbReference type="EMBL" id="CP036316">
    <property type="protein sequence ID" value="QDT63957.1"/>
    <property type="molecule type" value="Genomic_DNA"/>
</dbReference>
<keyword evidence="15" id="KW-0479">Metal-binding</keyword>
<sequence>MPLEVEMGMRPLRVAIVTGGPSAEREISLRSAGAVRQTLVDLEADVSVIDPGPQRINPDQLLQEIQSAKPDAVFIAMHGHFGEDGQLQSLLENAGISFTGSGSLASAAAFDKSRAKNMWREAGLPVLPQIRVTADSTDGNEAALLQRCQEELRFPCIIKPNADGSSVGIRLASNPEELSDALETAYIYSHDVLIEEFVTGQEWSVGFYQRECLAVTKIRPVGEIFDFDAKYVSGETDFEFISPGEPGFPHAIAEITRQACEVIGTTGLTRVDIREDEQGNPWLLEINTVPGMTLQSQIPRMAECHGIGFPTLCRRLLKDAAAQQSFVNEDSLQIVTTD</sequence>
<evidence type="ECO:0000256" key="5">
    <source>
        <dbReference type="ARBA" id="ARBA00022490"/>
    </source>
</evidence>
<evidence type="ECO:0000313" key="19">
    <source>
        <dbReference type="Proteomes" id="UP000319976"/>
    </source>
</evidence>
<dbReference type="GO" id="GO:0005737">
    <property type="term" value="C:cytoplasm"/>
    <property type="evidence" value="ECO:0007669"/>
    <property type="project" value="UniProtKB-SubCell"/>
</dbReference>
<dbReference type="GO" id="GO:0046872">
    <property type="term" value="F:metal ion binding"/>
    <property type="evidence" value="ECO:0007669"/>
    <property type="project" value="UniProtKB-KW"/>
</dbReference>
<proteinExistence type="inferred from homology"/>
<comment type="pathway">
    <text evidence="13">Cell wall biogenesis; peptidoglycan biosynthesis.</text>
</comment>
<dbReference type="NCBIfam" id="NF002378">
    <property type="entry name" value="PRK01372.1"/>
    <property type="match status" value="1"/>
</dbReference>
<dbReference type="KEGG" id="chya:V22_11870"/>
<dbReference type="AlphaFoldDB" id="A0A517T6F5"/>
<keyword evidence="15" id="KW-0460">Magnesium</keyword>
<evidence type="ECO:0000256" key="3">
    <source>
        <dbReference type="ARBA" id="ARBA00010871"/>
    </source>
</evidence>
<evidence type="ECO:0000256" key="7">
    <source>
        <dbReference type="ARBA" id="ARBA00022741"/>
    </source>
</evidence>
<dbReference type="PIRSF" id="PIRSF039102">
    <property type="entry name" value="Ddl/VanB"/>
    <property type="match status" value="1"/>
</dbReference>
<dbReference type="InterPro" id="IPR005905">
    <property type="entry name" value="D_ala_D_ala"/>
</dbReference>
<organism evidence="18 19">
    <name type="scientific">Calycomorphotria hydatis</name>
    <dbReference type="NCBI Taxonomy" id="2528027"/>
    <lineage>
        <taxon>Bacteria</taxon>
        <taxon>Pseudomonadati</taxon>
        <taxon>Planctomycetota</taxon>
        <taxon>Planctomycetia</taxon>
        <taxon>Planctomycetales</taxon>
        <taxon>Planctomycetaceae</taxon>
        <taxon>Calycomorphotria</taxon>
    </lineage>
</organism>